<evidence type="ECO:0000313" key="2">
    <source>
        <dbReference type="EMBL" id="EJK76867.1"/>
    </source>
</evidence>
<feature type="compositionally biased region" description="Basic and acidic residues" evidence="1">
    <location>
        <begin position="79"/>
        <end position="91"/>
    </location>
</feature>
<protein>
    <submittedName>
        <fullName evidence="2">Uncharacterized protein</fullName>
    </submittedName>
</protein>
<reference evidence="2 3" key="1">
    <citation type="journal article" date="2012" name="Genome Biol.">
        <title>Genome and low-iron response of an oceanic diatom adapted to chronic iron limitation.</title>
        <authorList>
            <person name="Lommer M."/>
            <person name="Specht M."/>
            <person name="Roy A.S."/>
            <person name="Kraemer L."/>
            <person name="Andreson R."/>
            <person name="Gutowska M.A."/>
            <person name="Wolf J."/>
            <person name="Bergner S.V."/>
            <person name="Schilhabel M.B."/>
            <person name="Klostermeier U.C."/>
            <person name="Beiko R.G."/>
            <person name="Rosenstiel P."/>
            <person name="Hippler M."/>
            <person name="Laroche J."/>
        </authorList>
    </citation>
    <scope>NUCLEOTIDE SEQUENCE [LARGE SCALE GENOMIC DNA]</scope>
    <source>
        <strain evidence="2 3">CCMP1005</strain>
    </source>
</reference>
<dbReference type="Proteomes" id="UP000266841">
    <property type="component" value="Unassembled WGS sequence"/>
</dbReference>
<accession>K0TQY7</accession>
<keyword evidence="3" id="KW-1185">Reference proteome</keyword>
<proteinExistence type="predicted"/>
<dbReference type="EMBL" id="AGNL01001598">
    <property type="protein sequence ID" value="EJK76867.1"/>
    <property type="molecule type" value="Genomic_DNA"/>
</dbReference>
<evidence type="ECO:0000313" key="3">
    <source>
        <dbReference type="Proteomes" id="UP000266841"/>
    </source>
</evidence>
<dbReference type="AlphaFoldDB" id="K0TQY7"/>
<feature type="non-terminal residue" evidence="2">
    <location>
        <position position="1"/>
    </location>
</feature>
<gene>
    <name evidence="2" type="ORF">THAOC_01340</name>
</gene>
<name>K0TQY7_THAOC</name>
<sequence length="160" mass="17157">PGPGLPGLQGREGREGTRRTGVPPLGQVGEGQELEGGQVRQGVRGGGREERQEPQEQQELEGPRILQHLQGQLVPGPEGQRRRGREVVQSHRHDLVSVDRDEAMSPAGGGALGDRILRGMSALCLLRNCSICGVSGIGLDYMFSGCYGSAHPRLKSLHKI</sequence>
<feature type="region of interest" description="Disordered" evidence="1">
    <location>
        <begin position="1"/>
        <end position="91"/>
    </location>
</feature>
<organism evidence="2 3">
    <name type="scientific">Thalassiosira oceanica</name>
    <name type="common">Marine diatom</name>
    <dbReference type="NCBI Taxonomy" id="159749"/>
    <lineage>
        <taxon>Eukaryota</taxon>
        <taxon>Sar</taxon>
        <taxon>Stramenopiles</taxon>
        <taxon>Ochrophyta</taxon>
        <taxon>Bacillariophyta</taxon>
        <taxon>Coscinodiscophyceae</taxon>
        <taxon>Thalassiosirophycidae</taxon>
        <taxon>Thalassiosirales</taxon>
        <taxon>Thalassiosiraceae</taxon>
        <taxon>Thalassiosira</taxon>
    </lineage>
</organism>
<comment type="caution">
    <text evidence="2">The sequence shown here is derived from an EMBL/GenBank/DDBJ whole genome shotgun (WGS) entry which is preliminary data.</text>
</comment>
<evidence type="ECO:0000256" key="1">
    <source>
        <dbReference type="SAM" id="MobiDB-lite"/>
    </source>
</evidence>
<feature type="compositionally biased region" description="Low complexity" evidence="1">
    <location>
        <begin position="19"/>
        <end position="42"/>
    </location>
</feature>